<name>A0A7S2LZD3_9STRA</name>
<reference evidence="1" key="1">
    <citation type="submission" date="2021-01" db="EMBL/GenBank/DDBJ databases">
        <authorList>
            <person name="Corre E."/>
            <person name="Pelletier E."/>
            <person name="Niang G."/>
            <person name="Scheremetjew M."/>
            <person name="Finn R."/>
            <person name="Kale V."/>
            <person name="Holt S."/>
            <person name="Cochrane G."/>
            <person name="Meng A."/>
            <person name="Brown T."/>
            <person name="Cohen L."/>
        </authorList>
    </citation>
    <scope>NUCLEOTIDE SEQUENCE</scope>
    <source>
        <strain evidence="1">SM1012Den-03</strain>
    </source>
</reference>
<gene>
    <name evidence="1" type="ORF">SMAR0320_LOCUS17322</name>
</gene>
<accession>A0A7S2LZD3</accession>
<proteinExistence type="predicted"/>
<organism evidence="1">
    <name type="scientific">Skeletonema marinoi</name>
    <dbReference type="NCBI Taxonomy" id="267567"/>
    <lineage>
        <taxon>Eukaryota</taxon>
        <taxon>Sar</taxon>
        <taxon>Stramenopiles</taxon>
        <taxon>Ochrophyta</taxon>
        <taxon>Bacillariophyta</taxon>
        <taxon>Coscinodiscophyceae</taxon>
        <taxon>Thalassiosirophycidae</taxon>
        <taxon>Thalassiosirales</taxon>
        <taxon>Skeletonemataceae</taxon>
        <taxon>Skeletonema</taxon>
        <taxon>Skeletonema marinoi-dohrnii complex</taxon>
    </lineage>
</organism>
<evidence type="ECO:0000313" key="1">
    <source>
        <dbReference type="EMBL" id="CAD9619680.1"/>
    </source>
</evidence>
<sequence length="233" mass="26061">MPPKKKTKKAVDVVTIDPLQIQPNDAVVNAGQNCYPSSRPHATVKYANRCSDASLEYIQLEKKKKAGTMTNSDYGEERDVVARRCLSGIRLLKKVDGGLLEVVSDPLHATKVKITSLKGRRIKEERTANERASNEIVQVAPEKSIVVSSSLIQFQCEELEEAKTFAESEYARLTRQKSDAKEGDETPRYTELRRDIAKVSSVTLTVPILHICSNSHTCFPLRVQIEFRTNSAE</sequence>
<dbReference type="EMBL" id="HBGZ01024414">
    <property type="protein sequence ID" value="CAD9619680.1"/>
    <property type="molecule type" value="Transcribed_RNA"/>
</dbReference>
<dbReference type="AlphaFoldDB" id="A0A7S2LZD3"/>
<protein>
    <submittedName>
        <fullName evidence="1">Uncharacterized protein</fullName>
    </submittedName>
</protein>